<name>X1M7U1_9ZZZZ</name>
<feature type="non-terminal residue" evidence="1">
    <location>
        <position position="1"/>
    </location>
</feature>
<dbReference type="EMBL" id="BARV01012170">
    <property type="protein sequence ID" value="GAI02429.1"/>
    <property type="molecule type" value="Genomic_DNA"/>
</dbReference>
<dbReference type="AlphaFoldDB" id="X1M7U1"/>
<protein>
    <submittedName>
        <fullName evidence="1">Uncharacterized protein</fullName>
    </submittedName>
</protein>
<comment type="caution">
    <text evidence="1">The sequence shown here is derived from an EMBL/GenBank/DDBJ whole genome shotgun (WGS) entry which is preliminary data.</text>
</comment>
<gene>
    <name evidence="1" type="ORF">S06H3_22679</name>
</gene>
<accession>X1M7U1</accession>
<proteinExistence type="predicted"/>
<evidence type="ECO:0000313" key="1">
    <source>
        <dbReference type="EMBL" id="GAI02429.1"/>
    </source>
</evidence>
<organism evidence="1">
    <name type="scientific">marine sediment metagenome</name>
    <dbReference type="NCBI Taxonomy" id="412755"/>
    <lineage>
        <taxon>unclassified sequences</taxon>
        <taxon>metagenomes</taxon>
        <taxon>ecological metagenomes</taxon>
    </lineage>
</organism>
<sequence length="40" mass="4569">LLTIFETLFRAINRSVFRKGAMADFAEPVGLIVANDLFRR</sequence>
<reference evidence="1" key="1">
    <citation type="journal article" date="2014" name="Front. Microbiol.">
        <title>High frequency of phylogenetically diverse reductive dehalogenase-homologous genes in deep subseafloor sedimentary metagenomes.</title>
        <authorList>
            <person name="Kawai M."/>
            <person name="Futagami T."/>
            <person name="Toyoda A."/>
            <person name="Takaki Y."/>
            <person name="Nishi S."/>
            <person name="Hori S."/>
            <person name="Arai W."/>
            <person name="Tsubouchi T."/>
            <person name="Morono Y."/>
            <person name="Uchiyama I."/>
            <person name="Ito T."/>
            <person name="Fujiyama A."/>
            <person name="Inagaki F."/>
            <person name="Takami H."/>
        </authorList>
    </citation>
    <scope>NUCLEOTIDE SEQUENCE</scope>
    <source>
        <strain evidence="1">Expedition CK06-06</strain>
    </source>
</reference>